<accession>A0A498NJS8</accession>
<evidence type="ECO:0000313" key="8">
    <source>
        <dbReference type="Proteomes" id="UP000290572"/>
    </source>
</evidence>
<dbReference type="PANTHER" id="PTHR12080">
    <property type="entry name" value="SIGNALING LYMPHOCYTIC ACTIVATION MOLECULE"/>
    <property type="match status" value="1"/>
</dbReference>
<dbReference type="EMBL" id="QBIY01011408">
    <property type="protein sequence ID" value="RXN32190.1"/>
    <property type="molecule type" value="Genomic_DNA"/>
</dbReference>
<evidence type="ECO:0000256" key="4">
    <source>
        <dbReference type="ARBA" id="ARBA00023180"/>
    </source>
</evidence>
<evidence type="ECO:0000256" key="3">
    <source>
        <dbReference type="ARBA" id="ARBA00023136"/>
    </source>
</evidence>
<dbReference type="InterPro" id="IPR036179">
    <property type="entry name" value="Ig-like_dom_sf"/>
</dbReference>
<keyword evidence="8" id="KW-1185">Reference proteome</keyword>
<feature type="signal peptide" evidence="5">
    <location>
        <begin position="1"/>
        <end position="23"/>
    </location>
</feature>
<dbReference type="Pfam" id="PF11465">
    <property type="entry name" value="Receptor_2B4"/>
    <property type="match status" value="1"/>
</dbReference>
<sequence length="251" mass="27942">MLLLRYSTAVICAVFIATGAVSGEKKIKAVGDTVSFRLTNINPPVTSIIWKHRSSSGVVVKAIEWDDDGLNIPSSRFKNITTLDEKTGQITITKLTVEHSGVYTIDINSKEQEQRFILEVSDPKPVIQIRRSNKNPNAVDLICKYIHGTIIWKNSAGKILKDSNHDPKGEFITVENKRNPNNYYTCTVKNAVEVVLLKPGMVYSTNLECPSDGARHMAEHPEFIDVLLILAEAEEPPRGTNKENEQTQLVA</sequence>
<dbReference type="AlphaFoldDB" id="A0A498NJS8"/>
<dbReference type="Proteomes" id="UP000290572">
    <property type="component" value="Unassembled WGS sequence"/>
</dbReference>
<dbReference type="InterPro" id="IPR024303">
    <property type="entry name" value="NK_rcpt_2B4_Ig_dom"/>
</dbReference>
<evidence type="ECO:0000256" key="5">
    <source>
        <dbReference type="SAM" id="SignalP"/>
    </source>
</evidence>
<keyword evidence="4" id="KW-0325">Glycoprotein</keyword>
<evidence type="ECO:0000259" key="6">
    <source>
        <dbReference type="Pfam" id="PF11465"/>
    </source>
</evidence>
<evidence type="ECO:0000256" key="2">
    <source>
        <dbReference type="ARBA" id="ARBA00022729"/>
    </source>
</evidence>
<feature type="chain" id="PRO_5019859711" evidence="5">
    <location>
        <begin position="24"/>
        <end position="251"/>
    </location>
</feature>
<comment type="subcellular location">
    <subcellularLocation>
        <location evidence="1">Membrane</location>
    </subcellularLocation>
</comment>
<evidence type="ECO:0000313" key="7">
    <source>
        <dbReference type="EMBL" id="RXN32190.1"/>
    </source>
</evidence>
<protein>
    <submittedName>
        <fullName evidence="7">SLAM family member 7-like isoform X1</fullName>
    </submittedName>
</protein>
<comment type="caution">
    <text evidence="7">The sequence shown here is derived from an EMBL/GenBank/DDBJ whole genome shotgun (WGS) entry which is preliminary data.</text>
</comment>
<organism evidence="7 8">
    <name type="scientific">Labeo rohita</name>
    <name type="common">Indian major carp</name>
    <name type="synonym">Cyprinus rohita</name>
    <dbReference type="NCBI Taxonomy" id="84645"/>
    <lineage>
        <taxon>Eukaryota</taxon>
        <taxon>Metazoa</taxon>
        <taxon>Chordata</taxon>
        <taxon>Craniata</taxon>
        <taxon>Vertebrata</taxon>
        <taxon>Euteleostomi</taxon>
        <taxon>Actinopterygii</taxon>
        <taxon>Neopterygii</taxon>
        <taxon>Teleostei</taxon>
        <taxon>Ostariophysi</taxon>
        <taxon>Cypriniformes</taxon>
        <taxon>Cyprinidae</taxon>
        <taxon>Labeoninae</taxon>
        <taxon>Labeonini</taxon>
        <taxon>Labeo</taxon>
    </lineage>
</organism>
<dbReference type="InterPro" id="IPR015631">
    <property type="entry name" value="CD2/SLAM_rcpt"/>
</dbReference>
<dbReference type="SUPFAM" id="SSF48726">
    <property type="entry name" value="Immunoglobulin"/>
    <property type="match status" value="1"/>
</dbReference>
<name>A0A498NJS8_LABRO</name>
<dbReference type="Gene3D" id="2.60.40.10">
    <property type="entry name" value="Immunoglobulins"/>
    <property type="match status" value="1"/>
</dbReference>
<feature type="domain" description="Natural killer cell receptor 2B4 immunoglobulin" evidence="6">
    <location>
        <begin position="22"/>
        <end position="110"/>
    </location>
</feature>
<keyword evidence="3" id="KW-0472">Membrane</keyword>
<reference evidence="7 8" key="1">
    <citation type="submission" date="2018-03" db="EMBL/GenBank/DDBJ databases">
        <title>Draft genome sequence of Rohu Carp (Labeo rohita).</title>
        <authorList>
            <person name="Das P."/>
            <person name="Kushwaha B."/>
            <person name="Joshi C.G."/>
            <person name="Kumar D."/>
            <person name="Nagpure N.S."/>
            <person name="Sahoo L."/>
            <person name="Das S.P."/>
            <person name="Bit A."/>
            <person name="Patnaik S."/>
            <person name="Meher P.K."/>
            <person name="Jayasankar P."/>
            <person name="Koringa P.G."/>
            <person name="Patel N.V."/>
            <person name="Hinsu A.T."/>
            <person name="Kumar R."/>
            <person name="Pandey M."/>
            <person name="Agarwal S."/>
            <person name="Srivastava S."/>
            <person name="Singh M."/>
            <person name="Iquebal M.A."/>
            <person name="Jaiswal S."/>
            <person name="Angadi U.B."/>
            <person name="Kumar N."/>
            <person name="Raza M."/>
            <person name="Shah T.M."/>
            <person name="Rai A."/>
            <person name="Jena J.K."/>
        </authorList>
    </citation>
    <scope>NUCLEOTIDE SEQUENCE [LARGE SCALE GENOMIC DNA]</scope>
    <source>
        <strain evidence="7">DASCIFA01</strain>
        <tissue evidence="7">Testis</tissue>
    </source>
</reference>
<evidence type="ECO:0000256" key="1">
    <source>
        <dbReference type="ARBA" id="ARBA00004370"/>
    </source>
</evidence>
<keyword evidence="2 5" id="KW-0732">Signal</keyword>
<proteinExistence type="predicted"/>
<dbReference type="InterPro" id="IPR013783">
    <property type="entry name" value="Ig-like_fold"/>
</dbReference>
<dbReference type="GO" id="GO:0016020">
    <property type="term" value="C:membrane"/>
    <property type="evidence" value="ECO:0007669"/>
    <property type="project" value="UniProtKB-SubCell"/>
</dbReference>
<gene>
    <name evidence="7" type="ORF">ROHU_004693</name>
</gene>
<dbReference type="PANTHER" id="PTHR12080:SF48">
    <property type="entry name" value="IMMUNOGLOBULIN SUBTYPE DOMAIN-CONTAINING PROTEIN"/>
    <property type="match status" value="1"/>
</dbReference>